<reference evidence="3" key="2">
    <citation type="submission" date="2023-06" db="EMBL/GenBank/DDBJ databases">
        <title>Long-read-based genome assembly of the green algal bacterivore Cymbomonas tetramitiformis.</title>
        <authorList>
            <person name="Gyaltshen Y."/>
            <person name="Rozenberg A."/>
            <person name="Paasch A."/>
            <person name="Burns J.A."/>
            <person name="Warring S."/>
            <person name="Larson R."/>
            <person name="Maurer-Alcala X."/>
            <person name="Dacks J."/>
            <person name="Kim E."/>
        </authorList>
    </citation>
    <scope>NUCLEOTIDE SEQUENCE</scope>
    <source>
        <strain evidence="3">PLY_AMNH</strain>
    </source>
</reference>
<evidence type="ECO:0000313" key="2">
    <source>
        <dbReference type="EMBL" id="KAK3254174.1"/>
    </source>
</evidence>
<organism evidence="3 4">
    <name type="scientific">Cymbomonas tetramitiformis</name>
    <dbReference type="NCBI Taxonomy" id="36881"/>
    <lineage>
        <taxon>Eukaryota</taxon>
        <taxon>Viridiplantae</taxon>
        <taxon>Chlorophyta</taxon>
        <taxon>Pyramimonadophyceae</taxon>
        <taxon>Pyramimonadales</taxon>
        <taxon>Pyramimonadaceae</taxon>
        <taxon>Cymbomonas</taxon>
    </lineage>
</organism>
<gene>
    <name evidence="3" type="ORF">CYMTET_3333</name>
    <name evidence="2" type="ORF">CYMTET_36606</name>
</gene>
<feature type="compositionally biased region" description="Polar residues" evidence="1">
    <location>
        <begin position="1"/>
        <end position="22"/>
    </location>
</feature>
<sequence length="158" mass="16117">MSQPIASSVDSRAGGQLTQQRPVPSGVLEAIVDGTVTYNSAGAPAASAAIPSSSPPASRILSPSALLPPEPAARGMPVRYSHMGTLTSDAGGRTQTALGRHARRTSGPDTLRKYLPPRSDSPLAHNSSGSESDRGSTLSFAPPKDADKGGQEGQSSEQ</sequence>
<dbReference type="AlphaFoldDB" id="A0AAE0H3J3"/>
<name>A0AAE0H3J3_9CHLO</name>
<reference evidence="3 4" key="1">
    <citation type="journal article" date="2015" name="Genome Biol. Evol.">
        <title>Comparative Genomics of a Bacterivorous Green Alga Reveals Evolutionary Causalities and Consequences of Phago-Mixotrophic Mode of Nutrition.</title>
        <authorList>
            <person name="Burns J.A."/>
            <person name="Paasch A."/>
            <person name="Narechania A."/>
            <person name="Kim E."/>
        </authorList>
    </citation>
    <scope>NUCLEOTIDE SEQUENCE [LARGE SCALE GENOMIC DNA]</scope>
    <source>
        <strain evidence="3">PLY_AMNH</strain>
    </source>
</reference>
<protein>
    <submittedName>
        <fullName evidence="3">Uncharacterized protein</fullName>
    </submittedName>
</protein>
<keyword evidence="4" id="KW-1185">Reference proteome</keyword>
<feature type="compositionally biased region" description="Polar residues" evidence="1">
    <location>
        <begin position="124"/>
        <end position="139"/>
    </location>
</feature>
<accession>A0AAE0H3J3</accession>
<evidence type="ECO:0000313" key="3">
    <source>
        <dbReference type="EMBL" id="KAK3289242.1"/>
    </source>
</evidence>
<feature type="compositionally biased region" description="Polar residues" evidence="1">
    <location>
        <begin position="84"/>
        <end position="97"/>
    </location>
</feature>
<dbReference type="EMBL" id="LGRX02000194">
    <property type="protein sequence ID" value="KAK3289242.1"/>
    <property type="molecule type" value="Genomic_DNA"/>
</dbReference>
<comment type="caution">
    <text evidence="3">The sequence shown here is derived from an EMBL/GenBank/DDBJ whole genome shotgun (WGS) entry which is preliminary data.</text>
</comment>
<feature type="compositionally biased region" description="Low complexity" evidence="1">
    <location>
        <begin position="44"/>
        <end position="65"/>
    </location>
</feature>
<dbReference type="EMBL" id="LGRX02024039">
    <property type="protein sequence ID" value="KAK3254174.1"/>
    <property type="molecule type" value="Genomic_DNA"/>
</dbReference>
<dbReference type="Proteomes" id="UP001190700">
    <property type="component" value="Unassembled WGS sequence"/>
</dbReference>
<evidence type="ECO:0000313" key="4">
    <source>
        <dbReference type="Proteomes" id="UP001190700"/>
    </source>
</evidence>
<feature type="region of interest" description="Disordered" evidence="1">
    <location>
        <begin position="1"/>
        <end position="25"/>
    </location>
</feature>
<evidence type="ECO:0000256" key="1">
    <source>
        <dbReference type="SAM" id="MobiDB-lite"/>
    </source>
</evidence>
<proteinExistence type="predicted"/>
<feature type="region of interest" description="Disordered" evidence="1">
    <location>
        <begin position="44"/>
        <end position="158"/>
    </location>
</feature>